<dbReference type="Proteomes" id="UP000831701">
    <property type="component" value="Chromosome 14"/>
</dbReference>
<comment type="caution">
    <text evidence="1">The sequence shown here is derived from an EMBL/GenBank/DDBJ whole genome shotgun (WGS) entry which is preliminary data.</text>
</comment>
<evidence type="ECO:0000313" key="2">
    <source>
        <dbReference type="Proteomes" id="UP000831701"/>
    </source>
</evidence>
<gene>
    <name evidence="1" type="ORF">L3Q82_001652</name>
</gene>
<keyword evidence="2" id="KW-1185">Reference proteome</keyword>
<name>A0ACB8W430_9TELE</name>
<accession>A0ACB8W430</accession>
<dbReference type="EMBL" id="CM041544">
    <property type="protein sequence ID" value="KAI3362757.1"/>
    <property type="molecule type" value="Genomic_DNA"/>
</dbReference>
<proteinExistence type="predicted"/>
<evidence type="ECO:0000313" key="1">
    <source>
        <dbReference type="EMBL" id="KAI3362757.1"/>
    </source>
</evidence>
<protein>
    <submittedName>
        <fullName evidence="1">Uncharacterized protein</fullName>
    </submittedName>
</protein>
<reference evidence="1" key="1">
    <citation type="submission" date="2022-04" db="EMBL/GenBank/DDBJ databases">
        <title>Jade perch genome.</title>
        <authorList>
            <person name="Chao B."/>
        </authorList>
    </citation>
    <scope>NUCLEOTIDE SEQUENCE</scope>
    <source>
        <strain evidence="1">CB-2022</strain>
    </source>
</reference>
<organism evidence="1 2">
    <name type="scientific">Scortum barcoo</name>
    <name type="common">barcoo grunter</name>
    <dbReference type="NCBI Taxonomy" id="214431"/>
    <lineage>
        <taxon>Eukaryota</taxon>
        <taxon>Metazoa</taxon>
        <taxon>Chordata</taxon>
        <taxon>Craniata</taxon>
        <taxon>Vertebrata</taxon>
        <taxon>Euteleostomi</taxon>
        <taxon>Actinopterygii</taxon>
        <taxon>Neopterygii</taxon>
        <taxon>Teleostei</taxon>
        <taxon>Neoteleostei</taxon>
        <taxon>Acanthomorphata</taxon>
        <taxon>Eupercaria</taxon>
        <taxon>Centrarchiformes</taxon>
        <taxon>Terapontoidei</taxon>
        <taxon>Terapontidae</taxon>
        <taxon>Scortum</taxon>
    </lineage>
</organism>
<sequence length="1358" mass="143931">MSGDSKSRGFSESLVLDDSEKGVVITGITDDKIAAKSGLQAGDEIVAATIHLDHLNKNEVLNILKILEPYDDNMKVLTKKELNASAGLGSLGLGLNDPAKILNIQKDLSLDASAEAPVVSLDGLGGKLNATKGLGGEISGPTFNGNLPSLNMPSANAGAKFTMPSVGKTGPDINAPDVSVSTPKLNTPSASLDIKKPEIQTDNLKCKTPAFTMPQFNLPKIKTPNSEMKGSGDVDLPSVRGNLEKPDLNLSAPKLDLKGPDLGLNGPKVDLNSPDVNLEAQNADIDISAQSGKIKWPHLKWKGPKVKGPDVDLNADPDVNFSTPKIDGNLSAPDVDINLPKTDIKAPNFDMDEESGKINWPHLKWKKGKLQSPSADLDLGASLNTPDVDLSVPKLEGGINSPGVDINLPKADLKGGDLDLQTPNLDAEAPSSKINWPHLKWKKQRPKADIDGDLNLQAPKFEGDMNVPNAELNVPKVDLKGSNVDVQSPDLDIDSGKINWPHLKWKKTKMNGPNMDPNADLGTPDINGSVDGKISTPDADFNLPKADVVVKAPNVDAEAPSGKFKWFTLKKKNLSVSGPKVNGQDVNLDADVSAPDLSLSAPKTDGEINVNLKSPKADLDGPKLDINAPDVEGPSGKFKWLPKFGTLKHPKVDIDADVKEPNIDLKAPDVDLSAQDVNLSVPKIKGGIEAPDLNIRMPNADVKGPDVDLEGPDLNLDSTDGKLKFPKLKLPKLKGLKVKGQELDAPDASLDLPKVGLDAPNVDVPDLSLSAPKIEGGLDVPDLDINSKADLKGPDVDLQAPEVDASAGKFKLPKINLPKFGISGPRVKEPNLNVDADLKSPHLDLSLPDVDAKLPKADLTAPDLSAPKIRGGIAASDLKLSAPDVDIDAQLPDAKLKTPKVRVPNLDRDADLKTNIDLSADNANFSLPDFSLSNPNINGPDVDLNLQKADVKGPGLDLPKAGFRVPDLNLKAPKAELQAPEASLNTPNVDINLSKADLKGSDAKLKTADVNFDSPLGDFKLPHFKLPKLGLSSPEAEIPSVHPLVEAGIEAPKANIGTPTADADISVPKLEGAIQGPEIDVKAPNVDANLEKSKLPHFKLPKFSGPNIKAPGINANADLEVSPDVKVKAPTVEGQISSPDVSVSAPEVKTSLNTQEVGITSEAELKDSPKSKLRWPFKRRFKSRTDEEGSGVDTETEVSNAEAEVPTFKFHRLPMDSLNSIGGIGDALGLSKLDTEAKDYVVSKGIRLPVVNATSKAGEKIDIMERLKMAKEKVPALSVLSTDAKTDIDVKLAAPSLDVGASTEAGDSSLMRGGTFKVEKPESVLGLVAPEITTDENDKLSLSLSNMLGLNIKDSEDD</sequence>